<sequence>MKLQCEKKQHWPKLAWVCVVEQGSETARLFHGPMVEISDLWAVEGVWNRSFADGDFDKTDLVFGSGVRVRPEGIYFVSSATGMDRLWFAHDESQLYVSNTLPGLLNIAGLSLLDDYAFYSEDLVTVQTKGLNSHVPSIPSSGPELHVVYYDNLFYDGTALKKVSKQTDLPDLSNYGAYKTFMRHAAELIGENATSKQRAFPVEMLVGLSTGYDSVATAVVAKFAGCQKASSIENSSSFWRGSDSGEKIAPHLGLECRLCRHEPKHYRHEVAVWAGVGRPGGRNLTVLDFPKPLCLFFSGGYGDVVWDRNVDTVQELKGGVNEMMGEFRLIEGVFNCVVPWWGIQRVNQIKAIGRMAEMAPWTLHNDYDRPVARRLIEEAGVPRGLFAQRKKDTSSNSPLWWPATAAARSSLNRYLQKSAVPASSHQKVTLYSMASFVLNLAYKNTVKRIGIKKWWRPWLTFPGRKHLFVWANHTLRDEYYGKD</sequence>
<comment type="caution">
    <text evidence="1">The sequence shown here is derived from an EMBL/GenBank/DDBJ whole genome shotgun (WGS) entry which is preliminary data.</text>
</comment>
<organism evidence="1 2">
    <name type="scientific">Desulfuromonas acetoxidans (strain DSM 684 / 11070)</name>
    <dbReference type="NCBI Taxonomy" id="281689"/>
    <lineage>
        <taxon>Bacteria</taxon>
        <taxon>Pseudomonadati</taxon>
        <taxon>Thermodesulfobacteriota</taxon>
        <taxon>Desulfuromonadia</taxon>
        <taxon>Desulfuromonadales</taxon>
        <taxon>Desulfuromonadaceae</taxon>
        <taxon>Desulfuromonas</taxon>
    </lineage>
</organism>
<proteinExistence type="predicted"/>
<accession>Q1K414</accession>
<evidence type="ECO:0000313" key="2">
    <source>
        <dbReference type="Proteomes" id="UP000005695"/>
    </source>
</evidence>
<dbReference type="RefSeq" id="WP_005997548.1">
    <property type="nucleotide sequence ID" value="NZ_AAEW02000001.1"/>
</dbReference>
<reference evidence="1" key="1">
    <citation type="submission" date="2006-05" db="EMBL/GenBank/DDBJ databases">
        <title>Annotation of the draft genome assembly of Desulfuromonas acetoxidans DSM 684.</title>
        <authorList>
            <consortium name="US DOE Joint Genome Institute (JGI-ORNL)"/>
            <person name="Larimer F."/>
            <person name="Land M."/>
            <person name="Hauser L."/>
        </authorList>
    </citation>
    <scope>NUCLEOTIDE SEQUENCE [LARGE SCALE GENOMIC DNA]</scope>
    <source>
        <strain evidence="1">DSM 684</strain>
    </source>
</reference>
<evidence type="ECO:0008006" key="3">
    <source>
        <dbReference type="Google" id="ProtNLM"/>
    </source>
</evidence>
<dbReference type="OrthoDB" id="3010184at2"/>
<dbReference type="AlphaFoldDB" id="Q1K414"/>
<reference evidence="1" key="2">
    <citation type="submission" date="2006-05" db="EMBL/GenBank/DDBJ databases">
        <title>Sequencing of the draft genome and assembly of Desulfuromonas acetoxidans DSM 684.</title>
        <authorList>
            <consortium name="US DOE Joint Genome Institute (JGI-PGF)"/>
            <person name="Copeland A."/>
            <person name="Lucas S."/>
            <person name="Lapidus A."/>
            <person name="Barry K."/>
            <person name="Detter J.C."/>
            <person name="Glavina del Rio T."/>
            <person name="Hammon N."/>
            <person name="Israni S."/>
            <person name="Dalin E."/>
            <person name="Tice H."/>
            <person name="Bruce D."/>
            <person name="Pitluck S."/>
            <person name="Richardson P."/>
        </authorList>
    </citation>
    <scope>NUCLEOTIDE SEQUENCE [LARGE SCALE GENOMIC DNA]</scope>
    <source>
        <strain evidence="1">DSM 684</strain>
    </source>
</reference>
<protein>
    <recommendedName>
        <fullName evidence="3">Asparagine synthetase domain-containing protein</fullName>
    </recommendedName>
</protein>
<dbReference type="EMBL" id="AAEW02000001">
    <property type="protein sequence ID" value="EAT17289.1"/>
    <property type="molecule type" value="Genomic_DNA"/>
</dbReference>
<dbReference type="Proteomes" id="UP000005695">
    <property type="component" value="Unassembled WGS sequence"/>
</dbReference>
<name>Q1K414_DESA6</name>
<evidence type="ECO:0000313" key="1">
    <source>
        <dbReference type="EMBL" id="EAT17289.1"/>
    </source>
</evidence>
<keyword evidence="2" id="KW-1185">Reference proteome</keyword>
<gene>
    <name evidence="1" type="ORF">Dace_3155</name>
</gene>